<dbReference type="NCBIfam" id="NF005164">
    <property type="entry name" value="PRK06638.1-4"/>
    <property type="match status" value="1"/>
</dbReference>
<evidence type="ECO:0000256" key="1">
    <source>
        <dbReference type="ARBA" id="ARBA00005698"/>
    </source>
</evidence>
<gene>
    <name evidence="3" type="primary">nuoJ</name>
    <name evidence="3" type="ORF">HPTL_1172</name>
</gene>
<comment type="function">
    <text evidence="2">NDH-1 shuttles electrons from NADH, via FMN and iron-sulfur (Fe-S) centers, to quinones in the respiratory chain. Couples the redox reaction to proton translocation (for every two electrons transferred, four hydrogen ions are translocated across the cytoplasmic membrane), and thus conserves the redox energy in a proton gradient.</text>
</comment>
<dbReference type="InterPro" id="IPR042106">
    <property type="entry name" value="Nuo/plastoQ_OxRdtase_6_NuoJ"/>
</dbReference>
<dbReference type="OrthoDB" id="5295927at2"/>
<comment type="similarity">
    <text evidence="1 2">Belongs to the complex I subunit 6 family.</text>
</comment>
<keyword evidence="2" id="KW-1133">Transmembrane helix</keyword>
<accession>A0A2Z6DY47</accession>
<comment type="catalytic activity">
    <reaction evidence="2">
        <text>a quinone + NADH + 5 H(+)(in) = a quinol + NAD(+) + 4 H(+)(out)</text>
        <dbReference type="Rhea" id="RHEA:57888"/>
        <dbReference type="ChEBI" id="CHEBI:15378"/>
        <dbReference type="ChEBI" id="CHEBI:24646"/>
        <dbReference type="ChEBI" id="CHEBI:57540"/>
        <dbReference type="ChEBI" id="CHEBI:57945"/>
        <dbReference type="ChEBI" id="CHEBI:132124"/>
    </reaction>
</comment>
<dbReference type="PANTHER" id="PTHR33269:SF17">
    <property type="entry name" value="NADH-UBIQUINONE OXIDOREDUCTASE CHAIN 6"/>
    <property type="match status" value="1"/>
</dbReference>
<evidence type="ECO:0000313" key="4">
    <source>
        <dbReference type="Proteomes" id="UP000262004"/>
    </source>
</evidence>
<comment type="subcellular location">
    <subcellularLocation>
        <location evidence="2">Cell membrane</location>
        <topology evidence="2">Multi-pass membrane protein</topology>
    </subcellularLocation>
</comment>
<dbReference type="Pfam" id="PF00499">
    <property type="entry name" value="Oxidored_q3"/>
    <property type="match status" value="1"/>
</dbReference>
<dbReference type="AlphaFoldDB" id="A0A2Z6DY47"/>
<evidence type="ECO:0000256" key="2">
    <source>
        <dbReference type="RuleBase" id="RU004429"/>
    </source>
</evidence>
<keyword evidence="2" id="KW-0812">Transmembrane</keyword>
<dbReference type="InterPro" id="IPR001457">
    <property type="entry name" value="NADH_UbQ/plastoQ_OxRdtase_su6"/>
</dbReference>
<feature type="transmembrane region" description="Helical" evidence="2">
    <location>
        <begin position="139"/>
        <end position="160"/>
    </location>
</feature>
<dbReference type="Proteomes" id="UP000262004">
    <property type="component" value="Chromosome"/>
</dbReference>
<dbReference type="EC" id="7.1.1.-" evidence="2"/>
<keyword evidence="2" id="KW-1003">Cell membrane</keyword>
<dbReference type="Gene3D" id="1.20.120.1200">
    <property type="entry name" value="NADH-ubiquinone/plastoquinone oxidoreductase chain 6, subunit NuoJ"/>
    <property type="match status" value="1"/>
</dbReference>
<proteinExistence type="inferred from homology"/>
<dbReference type="EMBL" id="AP018558">
    <property type="protein sequence ID" value="BBD77436.1"/>
    <property type="molecule type" value="Genomic_DNA"/>
</dbReference>
<dbReference type="PANTHER" id="PTHR33269">
    <property type="entry name" value="NADH-UBIQUINONE OXIDOREDUCTASE CHAIN 6"/>
    <property type="match status" value="1"/>
</dbReference>
<dbReference type="GO" id="GO:0008137">
    <property type="term" value="F:NADH dehydrogenase (ubiquinone) activity"/>
    <property type="evidence" value="ECO:0007669"/>
    <property type="project" value="UniProtKB-UniRule"/>
</dbReference>
<keyword evidence="2" id="KW-0874">Quinone</keyword>
<dbReference type="GO" id="GO:0005886">
    <property type="term" value="C:plasma membrane"/>
    <property type="evidence" value="ECO:0007669"/>
    <property type="project" value="UniProtKB-SubCell"/>
</dbReference>
<name>A0A2Z6DY47_HYDTE</name>
<feature type="transmembrane region" description="Helical" evidence="2">
    <location>
        <begin position="6"/>
        <end position="24"/>
    </location>
</feature>
<keyword evidence="2" id="KW-0520">NAD</keyword>
<evidence type="ECO:0000313" key="3">
    <source>
        <dbReference type="EMBL" id="BBD77436.1"/>
    </source>
</evidence>
<keyword evidence="4" id="KW-1185">Reference proteome</keyword>
<organism evidence="3 4">
    <name type="scientific">Hydrogenophilus thermoluteolus</name>
    <name type="common">Pseudomonas hydrogenothermophila</name>
    <dbReference type="NCBI Taxonomy" id="297"/>
    <lineage>
        <taxon>Bacteria</taxon>
        <taxon>Pseudomonadati</taxon>
        <taxon>Pseudomonadota</taxon>
        <taxon>Hydrogenophilia</taxon>
        <taxon>Hydrogenophilales</taxon>
        <taxon>Hydrogenophilaceae</taxon>
        <taxon>Hydrogenophilus</taxon>
    </lineage>
</organism>
<feature type="transmembrane region" description="Helical" evidence="2">
    <location>
        <begin position="55"/>
        <end position="77"/>
    </location>
</feature>
<protein>
    <recommendedName>
        <fullName evidence="2">NADH-quinone oxidoreductase subunit J</fullName>
        <ecNumber evidence="2">7.1.1.-</ecNumber>
    </recommendedName>
</protein>
<feature type="transmembrane region" description="Helical" evidence="2">
    <location>
        <begin position="89"/>
        <end position="110"/>
    </location>
</feature>
<reference evidence="3 4" key="1">
    <citation type="submission" date="2018-04" db="EMBL/GenBank/DDBJ databases">
        <title>Complete genome sequence of Hydrogenophilus thermoluteolus TH-1.</title>
        <authorList>
            <person name="Arai H."/>
        </authorList>
    </citation>
    <scope>NUCLEOTIDE SEQUENCE [LARGE SCALE GENOMIC DNA]</scope>
    <source>
        <strain evidence="3 4">TH-1</strain>
    </source>
</reference>
<dbReference type="GO" id="GO:0048038">
    <property type="term" value="F:quinone binding"/>
    <property type="evidence" value="ECO:0007669"/>
    <property type="project" value="UniProtKB-UniRule"/>
</dbReference>
<keyword evidence="2" id="KW-0472">Membrane</keyword>
<sequence>MDVVSFVFSLFAFFLLLGALGTVFSRNPVAAAMWLVLTFFSAGGVWLLLQAEFLALTLVLVYVGAVMVLFLFVVMMLDLNLAKLREGFWHNAPLALLVGGALAIELYLILTSPAFDRAAAPAVEGSNTKMIGEVLYTVYAYPFEVAAMILVVAMIAAVTLTHRKRTDVRVVKPEEQIAVKASERLKVVSLPAEKE</sequence>
<feature type="transmembrane region" description="Helical" evidence="2">
    <location>
        <begin position="31"/>
        <end position="49"/>
    </location>
</feature>
<dbReference type="KEGG" id="htl:HPTL_1172"/>
<dbReference type="RefSeq" id="WP_119335174.1">
    <property type="nucleotide sequence ID" value="NZ_AP018558.1"/>
</dbReference>